<dbReference type="AlphaFoldDB" id="A0A0L9YAG0"/>
<reference evidence="2 3" key="1">
    <citation type="submission" date="2019-04" db="EMBL/GenBank/DDBJ databases">
        <title>Genome sequencing of Clostridium botulinum Groups I-IV and Clostridium butyricum.</title>
        <authorList>
            <person name="Brunt J."/>
            <person name="Van Vliet A.H.M."/>
            <person name="Stringer S.C."/>
            <person name="Carter A.T."/>
            <person name="Peck M.W."/>
        </authorList>
    </citation>
    <scope>NUCLEOTIDE SEQUENCE [LARGE SCALE GENOMIC DNA]</scope>
    <source>
        <strain evidence="2 3">1605</strain>
    </source>
</reference>
<evidence type="ECO:0000313" key="3">
    <source>
        <dbReference type="Proteomes" id="UP000476820"/>
    </source>
</evidence>
<dbReference type="RefSeq" id="WP_053342013.1">
    <property type="nucleotide sequence ID" value="NZ_LFPG01000004.1"/>
</dbReference>
<evidence type="ECO:0000259" key="1">
    <source>
        <dbReference type="Pfam" id="PF23343"/>
    </source>
</evidence>
<dbReference type="Proteomes" id="UP000476820">
    <property type="component" value="Unassembled WGS sequence"/>
</dbReference>
<evidence type="ECO:0000313" key="2">
    <source>
        <dbReference type="EMBL" id="NFF87635.1"/>
    </source>
</evidence>
<accession>A0A0L9YAG0</accession>
<dbReference type="Pfam" id="PF23343">
    <property type="entry name" value="REP_ORF2-G2P"/>
    <property type="match status" value="1"/>
</dbReference>
<comment type="caution">
    <text evidence="2">The sequence shown here is derived from an EMBL/GenBank/DDBJ whole genome shotgun (WGS) entry which is preliminary data.</text>
</comment>
<protein>
    <recommendedName>
        <fullName evidence="1">Replication-associated protein ORF2/G2P domain-containing protein</fullName>
    </recommendedName>
</protein>
<feature type="domain" description="Replication-associated protein ORF2/G2P" evidence="1">
    <location>
        <begin position="100"/>
        <end position="204"/>
    </location>
</feature>
<proteinExistence type="predicted"/>
<name>A0A0L9YAG0_CLOBO</name>
<sequence>MRLYDDYNYRNVYTNRIKETREDEIENLRDSKKLRYTYMKKTIISGNVVESEIYPIWKCRSDIPRISIGESREAQKNLNDKNAKKKIVRLVNTNFTKDDLMITLSYTNNHLPKEEEAKRDIENYIRRLKRRRKKEGLPELKYLYVIEYVNDPNVSKKIRVHHHIIINKMDRDIAESVWKKGRTDSMRLQPDDFGLTGIAKYVAKGLIQGRRWSYSKNLKKPIITRDRTKLTKRKVEKIAKRPDEYQEFFEIIYKGKYEYKDCEALYSDRVTGFYLYARMKKLE</sequence>
<dbReference type="InterPro" id="IPR056906">
    <property type="entry name" value="ORF2/G2P_dom"/>
</dbReference>
<dbReference type="OrthoDB" id="1733540at2"/>
<organism evidence="2 3">
    <name type="scientific">Clostridium botulinum</name>
    <dbReference type="NCBI Taxonomy" id="1491"/>
    <lineage>
        <taxon>Bacteria</taxon>
        <taxon>Bacillati</taxon>
        <taxon>Bacillota</taxon>
        <taxon>Clostridia</taxon>
        <taxon>Eubacteriales</taxon>
        <taxon>Clostridiaceae</taxon>
        <taxon>Clostridium</taxon>
    </lineage>
</organism>
<gene>
    <name evidence="2" type="ORF">FC774_07075</name>
</gene>
<dbReference type="EMBL" id="SWOV01000014">
    <property type="protein sequence ID" value="NFF87635.1"/>
    <property type="molecule type" value="Genomic_DNA"/>
</dbReference>